<proteinExistence type="predicted"/>
<dbReference type="STRING" id="1798513.A3A40_03015"/>
<dbReference type="EMBL" id="MFMA01000043">
    <property type="protein sequence ID" value="OGG73719.1"/>
    <property type="molecule type" value="Genomic_DNA"/>
</dbReference>
<accession>A0A1F6EJ92</accession>
<dbReference type="Proteomes" id="UP000178427">
    <property type="component" value="Unassembled WGS sequence"/>
</dbReference>
<organism evidence="1 2">
    <name type="scientific">Candidatus Kaiserbacteria bacterium RIFCSPLOWO2_01_FULL_54_20</name>
    <dbReference type="NCBI Taxonomy" id="1798513"/>
    <lineage>
        <taxon>Bacteria</taxon>
        <taxon>Candidatus Kaiseribacteriota</taxon>
    </lineage>
</organism>
<reference evidence="1 2" key="1">
    <citation type="journal article" date="2016" name="Nat. Commun.">
        <title>Thousands of microbial genomes shed light on interconnected biogeochemical processes in an aquifer system.</title>
        <authorList>
            <person name="Anantharaman K."/>
            <person name="Brown C.T."/>
            <person name="Hug L.A."/>
            <person name="Sharon I."/>
            <person name="Castelle C.J."/>
            <person name="Probst A.J."/>
            <person name="Thomas B.C."/>
            <person name="Singh A."/>
            <person name="Wilkins M.J."/>
            <person name="Karaoz U."/>
            <person name="Brodie E.L."/>
            <person name="Williams K.H."/>
            <person name="Hubbard S.S."/>
            <person name="Banfield J.F."/>
        </authorList>
    </citation>
    <scope>NUCLEOTIDE SEQUENCE [LARGE SCALE GENOMIC DNA]</scope>
</reference>
<protein>
    <recommendedName>
        <fullName evidence="3">DUF218 domain-containing protein</fullName>
    </recommendedName>
</protein>
<gene>
    <name evidence="1" type="ORF">A3A40_03015</name>
</gene>
<comment type="caution">
    <text evidence="1">The sequence shown here is derived from an EMBL/GenBank/DDBJ whole genome shotgun (WGS) entry which is preliminary data.</text>
</comment>
<evidence type="ECO:0000313" key="2">
    <source>
        <dbReference type="Proteomes" id="UP000178427"/>
    </source>
</evidence>
<evidence type="ECO:0008006" key="3">
    <source>
        <dbReference type="Google" id="ProtNLM"/>
    </source>
</evidence>
<evidence type="ECO:0000313" key="1">
    <source>
        <dbReference type="EMBL" id="OGG73719.1"/>
    </source>
</evidence>
<sequence length="241" mass="26849">MSSTSTMSRKDVTLSGSVPRVTALPAADLEGFFQLLPRIYADYHDPRRGPFKMAYMYANTPDNEDSMFLRAIELANAGAIESLGTSEGDLGYGYEGFDHSVARLKALGWKDKVPLVKLDVGGNVNTGSEAQKLAEYLLNYDSGLWMKTDLAIIAPPFHLPRAFMTTVTALHRADLKMRVYPICGVPLPWNEEAVHSQGTLKKKRADLLDSELQRLEKYRAAEFGSMLPPSEVLKYLDWRDG</sequence>
<name>A0A1F6EJ92_9BACT</name>
<dbReference type="AlphaFoldDB" id="A0A1F6EJ92"/>